<accession>A0A177WYJ5</accession>
<evidence type="ECO:0000256" key="1">
    <source>
        <dbReference type="SAM" id="MobiDB-lite"/>
    </source>
</evidence>
<organism evidence="2 3">
    <name type="scientific">Batrachochytrium dendrobatidis (strain JEL423)</name>
    <dbReference type="NCBI Taxonomy" id="403673"/>
    <lineage>
        <taxon>Eukaryota</taxon>
        <taxon>Fungi</taxon>
        <taxon>Fungi incertae sedis</taxon>
        <taxon>Chytridiomycota</taxon>
        <taxon>Chytridiomycota incertae sedis</taxon>
        <taxon>Chytridiomycetes</taxon>
        <taxon>Rhizophydiales</taxon>
        <taxon>Rhizophydiales incertae sedis</taxon>
        <taxon>Batrachochytrium</taxon>
    </lineage>
</organism>
<gene>
    <name evidence="2" type="ORF">BDEG_28176</name>
</gene>
<dbReference type="Proteomes" id="UP000077115">
    <property type="component" value="Unassembled WGS sequence"/>
</dbReference>
<feature type="compositionally biased region" description="Polar residues" evidence="1">
    <location>
        <begin position="94"/>
        <end position="107"/>
    </location>
</feature>
<protein>
    <submittedName>
        <fullName evidence="2">Uncharacterized protein</fullName>
    </submittedName>
</protein>
<dbReference type="OrthoDB" id="413400at2759"/>
<feature type="region of interest" description="Disordered" evidence="1">
    <location>
        <begin position="94"/>
        <end position="163"/>
    </location>
</feature>
<evidence type="ECO:0000313" key="3">
    <source>
        <dbReference type="Proteomes" id="UP000077115"/>
    </source>
</evidence>
<reference evidence="2 3" key="2">
    <citation type="submission" date="2016-05" db="EMBL/GenBank/DDBJ databases">
        <title>Lineage-specific infection strategies underlie the spectrum of fungal disease in amphibians.</title>
        <authorList>
            <person name="Cuomo C.A."/>
            <person name="Farrer R.A."/>
            <person name="James T."/>
            <person name="Longcore J."/>
            <person name="Birren B."/>
        </authorList>
    </citation>
    <scope>NUCLEOTIDE SEQUENCE [LARGE SCALE GENOMIC DNA]</scope>
    <source>
        <strain evidence="2 3">JEL423</strain>
    </source>
</reference>
<evidence type="ECO:0000313" key="2">
    <source>
        <dbReference type="EMBL" id="OAJ45006.1"/>
    </source>
</evidence>
<feature type="compositionally biased region" description="Polar residues" evidence="1">
    <location>
        <begin position="114"/>
        <end position="124"/>
    </location>
</feature>
<proteinExistence type="predicted"/>
<dbReference type="AlphaFoldDB" id="A0A177WYJ5"/>
<reference evidence="2 3" key="1">
    <citation type="submission" date="2006-10" db="EMBL/GenBank/DDBJ databases">
        <title>The Genome Sequence of Batrachochytrium dendrobatidis JEL423.</title>
        <authorList>
            <consortium name="The Broad Institute Genome Sequencing Platform"/>
            <person name="Birren B."/>
            <person name="Lander E."/>
            <person name="Galagan J."/>
            <person name="Cuomo C."/>
            <person name="Devon K."/>
            <person name="Jaffe D."/>
            <person name="Butler J."/>
            <person name="Alvarez P."/>
            <person name="Gnerre S."/>
            <person name="Grabherr M."/>
            <person name="Kleber M."/>
            <person name="Mauceli E."/>
            <person name="Brockman W."/>
            <person name="Young S."/>
            <person name="LaButti K."/>
            <person name="Sykes S."/>
            <person name="DeCaprio D."/>
            <person name="Crawford M."/>
            <person name="Koehrsen M."/>
            <person name="Engels R."/>
            <person name="Montgomery P."/>
            <person name="Pearson M."/>
            <person name="Howarth C."/>
            <person name="Larson L."/>
            <person name="White J."/>
            <person name="O'Leary S."/>
            <person name="Kodira C."/>
            <person name="Zeng Q."/>
            <person name="Yandava C."/>
            <person name="Alvarado L."/>
            <person name="Longcore J."/>
            <person name="James T."/>
        </authorList>
    </citation>
    <scope>NUCLEOTIDE SEQUENCE [LARGE SCALE GENOMIC DNA]</scope>
    <source>
        <strain evidence="2 3">JEL423</strain>
    </source>
</reference>
<dbReference type="EMBL" id="DS022314">
    <property type="protein sequence ID" value="OAJ45006.1"/>
    <property type="molecule type" value="Genomic_DNA"/>
</dbReference>
<sequence>MNTLNELTLVQLKKHFQKLAKKSKTDANSESTTTIPTINKHSLKNSTPLELLIASGEVDKSEFVAHKPLLTNVALVQVPLGIFTWLKNLPQAMQKSKGSVDSASSGKNAVKSASGKSSARNSIVEQARRKRRTKGNSANKNEYDDYEVNDDSDTSIVWNNKSK</sequence>
<name>A0A177WYJ5_BATDL</name>
<dbReference type="VEuPathDB" id="FungiDB:BDEG_28176"/>
<feature type="compositionally biased region" description="Acidic residues" evidence="1">
    <location>
        <begin position="144"/>
        <end position="153"/>
    </location>
</feature>
<feature type="compositionally biased region" description="Polar residues" evidence="1">
    <location>
        <begin position="154"/>
        <end position="163"/>
    </location>
</feature>